<dbReference type="EMBL" id="PDNB01000206">
    <property type="protein sequence ID" value="PGG99309.1"/>
    <property type="molecule type" value="Genomic_DNA"/>
</dbReference>
<organism evidence="1 2">
    <name type="scientific">Helicocarpus griseus UAMH5409</name>
    <dbReference type="NCBI Taxonomy" id="1447875"/>
    <lineage>
        <taxon>Eukaryota</taxon>
        <taxon>Fungi</taxon>
        <taxon>Dikarya</taxon>
        <taxon>Ascomycota</taxon>
        <taxon>Pezizomycotina</taxon>
        <taxon>Eurotiomycetes</taxon>
        <taxon>Eurotiomycetidae</taxon>
        <taxon>Onygenales</taxon>
        <taxon>Ajellomycetaceae</taxon>
        <taxon>Helicocarpus</taxon>
    </lineage>
</organism>
<dbReference type="AlphaFoldDB" id="A0A2B7WRV9"/>
<keyword evidence="2" id="KW-1185">Reference proteome</keyword>
<feature type="non-terminal residue" evidence="1">
    <location>
        <position position="1"/>
    </location>
</feature>
<dbReference type="Proteomes" id="UP000223968">
    <property type="component" value="Unassembled WGS sequence"/>
</dbReference>
<sequence>AAGIAEPSCQVAPKSKQDLFVATRNLGPEGAPDDVEVRMIFAKGTSVYHETSPATFGKFLPGAGQGSV</sequence>
<protein>
    <submittedName>
        <fullName evidence="1">Uncharacterized protein</fullName>
    </submittedName>
</protein>
<proteinExistence type="predicted"/>
<gene>
    <name evidence="1" type="ORF">AJ79_08577</name>
</gene>
<evidence type="ECO:0000313" key="2">
    <source>
        <dbReference type="Proteomes" id="UP000223968"/>
    </source>
</evidence>
<evidence type="ECO:0000313" key="1">
    <source>
        <dbReference type="EMBL" id="PGG99309.1"/>
    </source>
</evidence>
<name>A0A2B7WRV9_9EURO</name>
<comment type="caution">
    <text evidence="1">The sequence shown here is derived from an EMBL/GenBank/DDBJ whole genome shotgun (WGS) entry which is preliminary data.</text>
</comment>
<reference evidence="1 2" key="1">
    <citation type="submission" date="2017-10" db="EMBL/GenBank/DDBJ databases">
        <title>Comparative genomics in systemic dimorphic fungi from Ajellomycetaceae.</title>
        <authorList>
            <person name="Munoz J.F."/>
            <person name="Mcewen J.G."/>
            <person name="Clay O.K."/>
            <person name="Cuomo C.A."/>
        </authorList>
    </citation>
    <scope>NUCLEOTIDE SEQUENCE [LARGE SCALE GENOMIC DNA]</scope>
    <source>
        <strain evidence="1 2">UAMH5409</strain>
    </source>
</reference>
<accession>A0A2B7WRV9</accession>
<dbReference type="OrthoDB" id="48317at2759"/>